<feature type="domain" description="HTH marR-type" evidence="1">
    <location>
        <begin position="1"/>
        <end position="148"/>
    </location>
</feature>
<dbReference type="EMBL" id="BLPG01000001">
    <property type="protein sequence ID" value="GFJ94341.1"/>
    <property type="molecule type" value="Genomic_DNA"/>
</dbReference>
<dbReference type="PANTHER" id="PTHR33164:SF99">
    <property type="entry name" value="MARR FAMILY REGULATORY PROTEIN"/>
    <property type="match status" value="1"/>
</dbReference>
<reference evidence="2 3" key="2">
    <citation type="submission" date="2020-03" db="EMBL/GenBank/DDBJ databases">
        <authorList>
            <person name="Ichikawa N."/>
            <person name="Kimura A."/>
            <person name="Kitahashi Y."/>
            <person name="Uohara A."/>
        </authorList>
    </citation>
    <scope>NUCLEOTIDE SEQUENCE [LARGE SCALE GENOMIC DNA]</scope>
    <source>
        <strain evidence="2 3">NBRC 108638</strain>
    </source>
</reference>
<evidence type="ECO:0000259" key="1">
    <source>
        <dbReference type="PROSITE" id="PS50995"/>
    </source>
</evidence>
<comment type="caution">
    <text evidence="2">The sequence shown here is derived from an EMBL/GenBank/DDBJ whole genome shotgun (WGS) entry which is preliminary data.</text>
</comment>
<dbReference type="InterPro" id="IPR036390">
    <property type="entry name" value="WH_DNA-bd_sf"/>
</dbReference>
<gene>
    <name evidence="2" type="ORF">Prum_079830</name>
</gene>
<dbReference type="PROSITE" id="PS50995">
    <property type="entry name" value="HTH_MARR_2"/>
    <property type="match status" value="1"/>
</dbReference>
<dbReference type="Gene3D" id="1.10.10.10">
    <property type="entry name" value="Winged helix-like DNA-binding domain superfamily/Winged helix DNA-binding domain"/>
    <property type="match status" value="1"/>
</dbReference>
<proteinExistence type="predicted"/>
<dbReference type="InterPro" id="IPR036388">
    <property type="entry name" value="WH-like_DNA-bd_sf"/>
</dbReference>
<reference evidence="2 3" key="1">
    <citation type="submission" date="2020-03" db="EMBL/GenBank/DDBJ databases">
        <title>Whole genome shotgun sequence of Phytohabitans rumicis NBRC 108638.</title>
        <authorList>
            <person name="Komaki H."/>
            <person name="Tamura T."/>
        </authorList>
    </citation>
    <scope>NUCLEOTIDE SEQUENCE [LARGE SCALE GENOMIC DNA]</scope>
    <source>
        <strain evidence="2 3">NBRC 108638</strain>
    </source>
</reference>
<name>A0A6V8LHI3_9ACTN</name>
<dbReference type="GO" id="GO:0006950">
    <property type="term" value="P:response to stress"/>
    <property type="evidence" value="ECO:0007669"/>
    <property type="project" value="TreeGrafter"/>
</dbReference>
<dbReference type="Proteomes" id="UP000482960">
    <property type="component" value="Unassembled WGS sequence"/>
</dbReference>
<keyword evidence="3" id="KW-1185">Reference proteome</keyword>
<dbReference type="SMART" id="SM00347">
    <property type="entry name" value="HTH_MARR"/>
    <property type="match status" value="1"/>
</dbReference>
<dbReference type="InterPro" id="IPR000835">
    <property type="entry name" value="HTH_MarR-typ"/>
</dbReference>
<evidence type="ECO:0000313" key="3">
    <source>
        <dbReference type="Proteomes" id="UP000482960"/>
    </source>
</evidence>
<dbReference type="InterPro" id="IPR039422">
    <property type="entry name" value="MarR/SlyA-like"/>
</dbReference>
<protein>
    <submittedName>
        <fullName evidence="2">MarR family transcriptional regulator</fullName>
    </submittedName>
</protein>
<sequence>MTGTAEWLDEREQRTWQAFYDMTVLFYRRIGHQLQRDTGLSEPDYTVLTALVNAPGGRMRPFELSTVTDFEKSRLHHHLTRMIDRGLLAKEACVGAPRGSVIAITEAGRAAIAAAAPIRAEHVRQWLLDKLTREQLDALADMSAVVLDHLRAAGRPGSGSDDSCVC</sequence>
<accession>A0A6V8LHI3</accession>
<dbReference type="GO" id="GO:0003700">
    <property type="term" value="F:DNA-binding transcription factor activity"/>
    <property type="evidence" value="ECO:0007669"/>
    <property type="project" value="InterPro"/>
</dbReference>
<organism evidence="2 3">
    <name type="scientific">Phytohabitans rumicis</name>
    <dbReference type="NCBI Taxonomy" id="1076125"/>
    <lineage>
        <taxon>Bacteria</taxon>
        <taxon>Bacillati</taxon>
        <taxon>Actinomycetota</taxon>
        <taxon>Actinomycetes</taxon>
        <taxon>Micromonosporales</taxon>
        <taxon>Micromonosporaceae</taxon>
    </lineage>
</organism>
<evidence type="ECO:0000313" key="2">
    <source>
        <dbReference type="EMBL" id="GFJ94341.1"/>
    </source>
</evidence>
<dbReference type="PANTHER" id="PTHR33164">
    <property type="entry name" value="TRANSCRIPTIONAL REGULATOR, MARR FAMILY"/>
    <property type="match status" value="1"/>
</dbReference>
<dbReference type="AlphaFoldDB" id="A0A6V8LHI3"/>
<dbReference type="RefSeq" id="WP_218577557.1">
    <property type="nucleotide sequence ID" value="NZ_BAABJB010000018.1"/>
</dbReference>
<dbReference type="SUPFAM" id="SSF46785">
    <property type="entry name" value="Winged helix' DNA-binding domain"/>
    <property type="match status" value="1"/>
</dbReference>